<dbReference type="Proteomes" id="UP000748308">
    <property type="component" value="Unassembled WGS sequence"/>
</dbReference>
<evidence type="ECO:0000256" key="1">
    <source>
        <dbReference type="SAM" id="MobiDB-lite"/>
    </source>
</evidence>
<name>A0A937X9K8_UNCEI</name>
<dbReference type="AlphaFoldDB" id="A0A937X9K8"/>
<protein>
    <submittedName>
        <fullName evidence="2">Uncharacterized protein</fullName>
    </submittedName>
</protein>
<comment type="caution">
    <text evidence="2">The sequence shown here is derived from an EMBL/GenBank/DDBJ whole genome shotgun (WGS) entry which is preliminary data.</text>
</comment>
<evidence type="ECO:0000313" key="2">
    <source>
        <dbReference type="EMBL" id="MBM3316569.1"/>
    </source>
</evidence>
<dbReference type="EMBL" id="VGIY01000023">
    <property type="protein sequence ID" value="MBM3316569.1"/>
    <property type="molecule type" value="Genomic_DNA"/>
</dbReference>
<sequence>MVAGSAAAATTAVSPIASAEAGAEVAFPGACAEAGAEVAPPAVLLGLSQAIPGWELVEEPQAFAADDLWRHIDGAAEQYLLFGCTRLTVAHYAPTAGAGGAGGTAAGGGEEAEPPPEAANGEASAAEVSVEIYETADSLGSFGLYALERPRGAAALALGAQGGAAGSEIRFHGGRYYVKVFAHPEEEAAGAAALALAERIAAGIMPGSRLPAELAFFPTERLAEEPFGFVPRAALSVEGMDRALSARYGSADAGMVVYLTCAPDTAAAEAAHGAARAAFERRSEGPVESLVVGGVGAERAQLKYRGPALLLRRGRHLILAAPLPAEPWGAATIAELIGNLPR</sequence>
<feature type="region of interest" description="Disordered" evidence="1">
    <location>
        <begin position="100"/>
        <end position="124"/>
    </location>
</feature>
<dbReference type="InterPro" id="IPR046534">
    <property type="entry name" value="DUF6599"/>
</dbReference>
<feature type="compositionally biased region" description="Gly residues" evidence="1">
    <location>
        <begin position="100"/>
        <end position="109"/>
    </location>
</feature>
<evidence type="ECO:0000313" key="3">
    <source>
        <dbReference type="Proteomes" id="UP000748308"/>
    </source>
</evidence>
<dbReference type="Pfam" id="PF20244">
    <property type="entry name" value="DUF6599"/>
    <property type="match status" value="2"/>
</dbReference>
<gene>
    <name evidence="2" type="ORF">FJY75_01825</name>
</gene>
<reference evidence="2" key="1">
    <citation type="submission" date="2019-03" db="EMBL/GenBank/DDBJ databases">
        <title>Lake Tanganyika Metagenome-Assembled Genomes (MAGs).</title>
        <authorList>
            <person name="Tran P."/>
        </authorList>
    </citation>
    <scope>NUCLEOTIDE SEQUENCE</scope>
    <source>
        <strain evidence="2">M_DeepCast_400m_m2_100</strain>
    </source>
</reference>
<accession>A0A937X9K8</accession>
<organism evidence="2 3">
    <name type="scientific">Eiseniibacteriota bacterium</name>
    <dbReference type="NCBI Taxonomy" id="2212470"/>
    <lineage>
        <taxon>Bacteria</taxon>
        <taxon>Candidatus Eiseniibacteriota</taxon>
    </lineage>
</organism>
<proteinExistence type="predicted"/>